<name>A0A943I517_9FIRM</name>
<keyword evidence="4" id="KW-0378">Hydrolase</keyword>
<evidence type="ECO:0000256" key="3">
    <source>
        <dbReference type="ARBA" id="ARBA00022759"/>
    </source>
</evidence>
<comment type="caution">
    <text evidence="8">The sequence shown here is derived from an EMBL/GenBank/DDBJ whole genome shotgun (WGS) entry which is preliminary data.</text>
</comment>
<proteinExistence type="inferred from homology"/>
<evidence type="ECO:0000259" key="6">
    <source>
        <dbReference type="Pfam" id="PF03755"/>
    </source>
</evidence>
<dbReference type="InterPro" id="IPR005229">
    <property type="entry name" value="YicC/YloC-like"/>
</dbReference>
<evidence type="ECO:0000256" key="4">
    <source>
        <dbReference type="ARBA" id="ARBA00022801"/>
    </source>
</evidence>
<dbReference type="Pfam" id="PF03755">
    <property type="entry name" value="YicC-like_N"/>
    <property type="match status" value="1"/>
</dbReference>
<gene>
    <name evidence="8" type="ORF">KHX13_07465</name>
</gene>
<sequence>MTGYGRGDYQDDSFSFTFEIKTVNHRYAELSIRMPRFLAPLENRMRKVILDDVSRGHMDVFVNAAYTGTEGRQITIDKGLAKAYHDSLEELSALLGAREGAVDEGREVLFVAKCPEVVIPGEAKIDLEALWPHMLDAIKTGLLHLDAMREEEGRNISQDVARRVDLIEEKLFLIEKRAPEAVKDYEKRLEERLLDALRAHGVGDLDEARLIQEVALYADKVNTTEEMVRLHSHIKQFRQMLQEDHPVGRRMDFLIQEFNREANTIASKCSDSTMTQTVVEMKGEIEKVREQIQNIQ</sequence>
<evidence type="ECO:0000313" key="9">
    <source>
        <dbReference type="Proteomes" id="UP000754226"/>
    </source>
</evidence>
<accession>A0A943I517</accession>
<keyword evidence="2" id="KW-0540">Nuclease</keyword>
<comment type="cofactor">
    <cofactor evidence="1">
        <name>a divalent metal cation</name>
        <dbReference type="ChEBI" id="CHEBI:60240"/>
    </cofactor>
</comment>
<dbReference type="GO" id="GO:0016787">
    <property type="term" value="F:hydrolase activity"/>
    <property type="evidence" value="ECO:0007669"/>
    <property type="project" value="UniProtKB-KW"/>
</dbReference>
<dbReference type="InterPro" id="IPR013551">
    <property type="entry name" value="YicC-like_C"/>
</dbReference>
<evidence type="ECO:0000259" key="7">
    <source>
        <dbReference type="Pfam" id="PF08340"/>
    </source>
</evidence>
<protein>
    <submittedName>
        <fullName evidence="8">YicC family protein</fullName>
    </submittedName>
</protein>
<dbReference type="AlphaFoldDB" id="A0A943I517"/>
<dbReference type="EMBL" id="JAGZCZ010000008">
    <property type="protein sequence ID" value="MBS5520146.1"/>
    <property type="molecule type" value="Genomic_DNA"/>
</dbReference>
<feature type="domain" description="Endoribonuclease YicC-like N-terminal" evidence="6">
    <location>
        <begin position="1"/>
        <end position="157"/>
    </location>
</feature>
<dbReference type="GO" id="GO:0004521">
    <property type="term" value="F:RNA endonuclease activity"/>
    <property type="evidence" value="ECO:0007669"/>
    <property type="project" value="InterPro"/>
</dbReference>
<reference evidence="8" key="1">
    <citation type="submission" date="2021-02" db="EMBL/GenBank/DDBJ databases">
        <title>Infant gut strain persistence is associated with maternal origin, phylogeny, and functional potential including surface adhesion and iron acquisition.</title>
        <authorList>
            <person name="Lou Y.C."/>
        </authorList>
    </citation>
    <scope>NUCLEOTIDE SEQUENCE</scope>
    <source>
        <strain evidence="8">L3_106_000M1_dasL3_106_000M1_concoct_15</strain>
    </source>
</reference>
<dbReference type="Pfam" id="PF08340">
    <property type="entry name" value="YicC-like_C"/>
    <property type="match status" value="1"/>
</dbReference>
<comment type="similarity">
    <text evidence="5">Belongs to the YicC/YloC family.</text>
</comment>
<feature type="domain" description="Endoribonuclease YicC-like C-terminal" evidence="7">
    <location>
        <begin position="174"/>
        <end position="295"/>
    </location>
</feature>
<dbReference type="InterPro" id="IPR013527">
    <property type="entry name" value="YicC-like_N"/>
</dbReference>
<dbReference type="PANTHER" id="PTHR30636">
    <property type="entry name" value="UPF0701 PROTEIN YICC"/>
    <property type="match status" value="1"/>
</dbReference>
<evidence type="ECO:0000256" key="1">
    <source>
        <dbReference type="ARBA" id="ARBA00001968"/>
    </source>
</evidence>
<dbReference type="NCBIfam" id="TIGR00255">
    <property type="entry name" value="YicC/YloC family endoribonuclease"/>
    <property type="match status" value="1"/>
</dbReference>
<evidence type="ECO:0000313" key="8">
    <source>
        <dbReference type="EMBL" id="MBS5520146.1"/>
    </source>
</evidence>
<evidence type="ECO:0000256" key="5">
    <source>
        <dbReference type="ARBA" id="ARBA00035648"/>
    </source>
</evidence>
<dbReference type="Proteomes" id="UP000754226">
    <property type="component" value="Unassembled WGS sequence"/>
</dbReference>
<organism evidence="8 9">
    <name type="scientific">Acidaminococcus intestini</name>
    <dbReference type="NCBI Taxonomy" id="187327"/>
    <lineage>
        <taxon>Bacteria</taxon>
        <taxon>Bacillati</taxon>
        <taxon>Bacillota</taxon>
        <taxon>Negativicutes</taxon>
        <taxon>Acidaminococcales</taxon>
        <taxon>Acidaminococcaceae</taxon>
        <taxon>Acidaminococcus</taxon>
    </lineage>
</organism>
<evidence type="ECO:0000256" key="2">
    <source>
        <dbReference type="ARBA" id="ARBA00022722"/>
    </source>
</evidence>
<keyword evidence="3" id="KW-0255">Endonuclease</keyword>
<dbReference type="PANTHER" id="PTHR30636:SF3">
    <property type="entry name" value="UPF0701 PROTEIN YICC"/>
    <property type="match status" value="1"/>
</dbReference>